<dbReference type="PANTHER" id="PTHR30136">
    <property type="entry name" value="HELIX-TURN-HELIX TRANSCRIPTIONAL REGULATOR, ICLR FAMILY"/>
    <property type="match status" value="1"/>
</dbReference>
<evidence type="ECO:0000256" key="1">
    <source>
        <dbReference type="ARBA" id="ARBA00023015"/>
    </source>
</evidence>
<sequence>MPTTAGPQKPARRNAAGLQRDLDLLELLASPEGLSAGGLGVSRVAQLAGRDKAVISRTLATLADAGLVERDPETLQYRLGHQLYALAARTREAQLVTRALPYLRRVVRATHETTHLCVLRAGTVLTLVSEMSEYAFRGVGWEGVSTAAWNTSAGRVLVSGWTEQNLREWYSVHGHDRAITSPAAPTVPAFGASSPAEPIPGTSVVTDVEAFLAEITRIRRQGYAKVDEEFEAGVVGVSAPVFDFRGTVIAAFNVSAPKHRLAAHLDAAGRVVTSIARELSEQMGAPEGGARPAGA</sequence>
<dbReference type="SMART" id="SM00346">
    <property type="entry name" value="HTH_ICLR"/>
    <property type="match status" value="1"/>
</dbReference>
<dbReference type="InterPro" id="IPR029016">
    <property type="entry name" value="GAF-like_dom_sf"/>
</dbReference>
<dbReference type="InterPro" id="IPR036388">
    <property type="entry name" value="WH-like_DNA-bd_sf"/>
</dbReference>
<name>A0A9E8S9S6_9MICO</name>
<dbReference type="GO" id="GO:0003677">
    <property type="term" value="F:DNA binding"/>
    <property type="evidence" value="ECO:0007669"/>
    <property type="project" value="UniProtKB-KW"/>
</dbReference>
<dbReference type="InterPro" id="IPR005471">
    <property type="entry name" value="Tscrpt_reg_IclR_N"/>
</dbReference>
<proteinExistence type="predicted"/>
<dbReference type="InterPro" id="IPR036390">
    <property type="entry name" value="WH_DNA-bd_sf"/>
</dbReference>
<dbReference type="Gene3D" id="1.10.10.10">
    <property type="entry name" value="Winged helix-like DNA-binding domain superfamily/Winged helix DNA-binding domain"/>
    <property type="match status" value="1"/>
</dbReference>
<dbReference type="Proteomes" id="UP001164706">
    <property type="component" value="Chromosome"/>
</dbReference>
<dbReference type="PROSITE" id="PS51078">
    <property type="entry name" value="ICLR_ED"/>
    <property type="match status" value="1"/>
</dbReference>
<keyword evidence="3" id="KW-0804">Transcription</keyword>
<accession>A0A9E8S9S6</accession>
<gene>
    <name evidence="6" type="ORF">OVN18_04955</name>
</gene>
<reference evidence="6" key="1">
    <citation type="submission" date="2022-11" db="EMBL/GenBank/DDBJ databases">
        <title>Description of Microcella daejonensis nov. sp, isolated from riverside soil.</title>
        <authorList>
            <person name="Molina K.M."/>
            <person name="Kim S.B."/>
        </authorList>
    </citation>
    <scope>NUCLEOTIDE SEQUENCE</scope>
    <source>
        <strain evidence="6">MMS21-STM12</strain>
    </source>
</reference>
<organism evidence="6 7">
    <name type="scientific">Microcella daejeonensis</name>
    <dbReference type="NCBI Taxonomy" id="2994971"/>
    <lineage>
        <taxon>Bacteria</taxon>
        <taxon>Bacillati</taxon>
        <taxon>Actinomycetota</taxon>
        <taxon>Actinomycetes</taxon>
        <taxon>Micrococcales</taxon>
        <taxon>Microbacteriaceae</taxon>
        <taxon>Microcella</taxon>
    </lineage>
</organism>
<dbReference type="Gene3D" id="3.30.450.40">
    <property type="match status" value="1"/>
</dbReference>
<feature type="domain" description="IclR-ED" evidence="5">
    <location>
        <begin position="82"/>
        <end position="285"/>
    </location>
</feature>
<dbReference type="Pfam" id="PF09339">
    <property type="entry name" value="HTH_IclR"/>
    <property type="match status" value="1"/>
</dbReference>
<evidence type="ECO:0000259" key="5">
    <source>
        <dbReference type="PROSITE" id="PS51078"/>
    </source>
</evidence>
<dbReference type="AlphaFoldDB" id="A0A9E8S9S6"/>
<dbReference type="InterPro" id="IPR014757">
    <property type="entry name" value="Tscrpt_reg_IclR_C"/>
</dbReference>
<feature type="domain" description="HTH iclR-type" evidence="4">
    <location>
        <begin position="15"/>
        <end position="81"/>
    </location>
</feature>
<dbReference type="SUPFAM" id="SSF46785">
    <property type="entry name" value="Winged helix' DNA-binding domain"/>
    <property type="match status" value="1"/>
</dbReference>
<dbReference type="KEGG" id="mdb:OVN18_04955"/>
<keyword evidence="1" id="KW-0805">Transcription regulation</keyword>
<evidence type="ECO:0000313" key="7">
    <source>
        <dbReference type="Proteomes" id="UP001164706"/>
    </source>
</evidence>
<dbReference type="RefSeq" id="WP_267738481.1">
    <property type="nucleotide sequence ID" value="NZ_CP113089.1"/>
</dbReference>
<dbReference type="EMBL" id="CP113089">
    <property type="protein sequence ID" value="WAB82354.1"/>
    <property type="molecule type" value="Genomic_DNA"/>
</dbReference>
<dbReference type="GO" id="GO:0045892">
    <property type="term" value="P:negative regulation of DNA-templated transcription"/>
    <property type="evidence" value="ECO:0007669"/>
    <property type="project" value="TreeGrafter"/>
</dbReference>
<dbReference type="PROSITE" id="PS51077">
    <property type="entry name" value="HTH_ICLR"/>
    <property type="match status" value="1"/>
</dbReference>
<protein>
    <submittedName>
        <fullName evidence="6">IclR family transcriptional regulator</fullName>
    </submittedName>
</protein>
<dbReference type="InterPro" id="IPR050707">
    <property type="entry name" value="HTH_MetabolicPath_Reg"/>
</dbReference>
<evidence type="ECO:0000256" key="3">
    <source>
        <dbReference type="ARBA" id="ARBA00023163"/>
    </source>
</evidence>
<evidence type="ECO:0000256" key="2">
    <source>
        <dbReference type="ARBA" id="ARBA00023125"/>
    </source>
</evidence>
<keyword evidence="7" id="KW-1185">Reference proteome</keyword>
<dbReference type="PANTHER" id="PTHR30136:SF24">
    <property type="entry name" value="HTH-TYPE TRANSCRIPTIONAL REPRESSOR ALLR"/>
    <property type="match status" value="1"/>
</dbReference>
<keyword evidence="2" id="KW-0238">DNA-binding</keyword>
<dbReference type="SUPFAM" id="SSF55781">
    <property type="entry name" value="GAF domain-like"/>
    <property type="match status" value="1"/>
</dbReference>
<dbReference type="Pfam" id="PF01614">
    <property type="entry name" value="IclR_C"/>
    <property type="match status" value="2"/>
</dbReference>
<evidence type="ECO:0000259" key="4">
    <source>
        <dbReference type="PROSITE" id="PS51077"/>
    </source>
</evidence>
<dbReference type="GO" id="GO:0003700">
    <property type="term" value="F:DNA-binding transcription factor activity"/>
    <property type="evidence" value="ECO:0007669"/>
    <property type="project" value="TreeGrafter"/>
</dbReference>
<evidence type="ECO:0000313" key="6">
    <source>
        <dbReference type="EMBL" id="WAB82354.1"/>
    </source>
</evidence>